<evidence type="ECO:0000313" key="3">
    <source>
        <dbReference type="Proteomes" id="UP000012313"/>
    </source>
</evidence>
<dbReference type="AlphaFoldDB" id="N1WBY1"/>
<dbReference type="Pfam" id="PF00903">
    <property type="entry name" value="Glyoxalase"/>
    <property type="match status" value="1"/>
</dbReference>
<name>N1WBY1_9LEPT</name>
<dbReference type="InterPro" id="IPR029068">
    <property type="entry name" value="Glyas_Bleomycin-R_OHBP_Dase"/>
</dbReference>
<accession>N1WBY1</accession>
<dbReference type="InterPro" id="IPR037523">
    <property type="entry name" value="VOC_core"/>
</dbReference>
<evidence type="ECO:0000313" key="2">
    <source>
        <dbReference type="EMBL" id="EMY77771.1"/>
    </source>
</evidence>
<dbReference type="EMBL" id="AOHC02000030">
    <property type="protein sequence ID" value="EMY77771.1"/>
    <property type="molecule type" value="Genomic_DNA"/>
</dbReference>
<dbReference type="PANTHER" id="PTHR36437:SF2">
    <property type="entry name" value="GLYOXALASE_BLEOMYCIN RESISTANCE PROTEIN_DIOXYGENASE"/>
    <property type="match status" value="1"/>
</dbReference>
<dbReference type="Gene3D" id="3.10.180.10">
    <property type="entry name" value="2,3-Dihydroxybiphenyl 1,2-Dioxygenase, domain 1"/>
    <property type="match status" value="1"/>
</dbReference>
<sequence length="126" mass="14231">MKILLTSVIVRDPIAAFRFYTEVLGFQKKLFIPEANLAIVVSPEDPDGTGLLLEPNEHPLAKTFQEGIYNLNLPLIVFGVKDIHKEYERLKNLGVVFRKEPAKSEAGIETIFEDTCGNLIQIYQLN</sequence>
<reference evidence="2" key="1">
    <citation type="submission" date="2013-03" db="EMBL/GenBank/DDBJ databases">
        <authorList>
            <person name="Harkins D.M."/>
            <person name="Durkin A.S."/>
            <person name="Brinkac L.M."/>
            <person name="Haft D.H."/>
            <person name="Selengut J.D."/>
            <person name="Sanka R."/>
            <person name="DePew J."/>
            <person name="Purushe J."/>
            <person name="Hartskeerl R.A."/>
            <person name="Ahmed A."/>
            <person name="van der Linden H."/>
            <person name="Goris M.G.A."/>
            <person name="Vinetz J.M."/>
            <person name="Sutton G.G."/>
            <person name="Nierman W.C."/>
            <person name="Fouts D.E."/>
        </authorList>
    </citation>
    <scope>NUCLEOTIDE SEQUENCE [LARGE SCALE GENOMIC DNA]</scope>
    <source>
        <strain evidence="2">ICFT</strain>
    </source>
</reference>
<keyword evidence="3" id="KW-1185">Reference proteome</keyword>
<organism evidence="2 3">
    <name type="scientific">Leptospira weilii serovar Ranarum str. ICFT</name>
    <dbReference type="NCBI Taxonomy" id="1218598"/>
    <lineage>
        <taxon>Bacteria</taxon>
        <taxon>Pseudomonadati</taxon>
        <taxon>Spirochaetota</taxon>
        <taxon>Spirochaetia</taxon>
        <taxon>Leptospirales</taxon>
        <taxon>Leptospiraceae</taxon>
        <taxon>Leptospira</taxon>
    </lineage>
</organism>
<feature type="domain" description="VOC" evidence="1">
    <location>
        <begin position="2"/>
        <end position="125"/>
    </location>
</feature>
<dbReference type="PANTHER" id="PTHR36437">
    <property type="entry name" value="GLYOXALASE/BLEOMYCIN RESISTANCE PROTEIN/DIOXYGENASE"/>
    <property type="match status" value="1"/>
</dbReference>
<dbReference type="Proteomes" id="UP000012313">
    <property type="component" value="Unassembled WGS sequence"/>
</dbReference>
<dbReference type="STRING" id="1218598.LEP1GSC060_2201"/>
<protein>
    <submittedName>
        <fullName evidence="2">Glyoxalase-like domain protein</fullName>
    </submittedName>
</protein>
<dbReference type="OrthoDB" id="9794917at2"/>
<proteinExistence type="predicted"/>
<dbReference type="PROSITE" id="PS51819">
    <property type="entry name" value="VOC"/>
    <property type="match status" value="1"/>
</dbReference>
<gene>
    <name evidence="2" type="ORF">LEP1GSC060_2201</name>
</gene>
<dbReference type="InterPro" id="IPR004360">
    <property type="entry name" value="Glyas_Fos-R_dOase_dom"/>
</dbReference>
<evidence type="ECO:0000259" key="1">
    <source>
        <dbReference type="PROSITE" id="PS51819"/>
    </source>
</evidence>
<dbReference type="SUPFAM" id="SSF54593">
    <property type="entry name" value="Glyoxalase/Bleomycin resistance protein/Dihydroxybiphenyl dioxygenase"/>
    <property type="match status" value="1"/>
</dbReference>
<dbReference type="RefSeq" id="WP_003002440.1">
    <property type="nucleotide sequence ID" value="NZ_AOHC02000030.1"/>
</dbReference>
<comment type="caution">
    <text evidence="2">The sequence shown here is derived from an EMBL/GenBank/DDBJ whole genome shotgun (WGS) entry which is preliminary data.</text>
</comment>